<dbReference type="PANTHER" id="PTHR13481:SF0">
    <property type="entry name" value="SREBP REGULATING GENE PROTEIN"/>
    <property type="match status" value="1"/>
</dbReference>
<evidence type="ECO:0000256" key="6">
    <source>
        <dbReference type="ARBA" id="ARBA00023180"/>
    </source>
</evidence>
<name>A0ABR2Z1R9_9CHLO</name>
<keyword evidence="4" id="KW-0333">Golgi apparatus</keyword>
<evidence type="ECO:0000313" key="10">
    <source>
        <dbReference type="Proteomes" id="UP001491310"/>
    </source>
</evidence>
<keyword evidence="10" id="KW-1185">Reference proteome</keyword>
<proteinExistence type="inferred from homology"/>
<evidence type="ECO:0000256" key="2">
    <source>
        <dbReference type="ARBA" id="ARBA00022692"/>
    </source>
</evidence>
<dbReference type="InterPro" id="IPR019352">
    <property type="entry name" value="SPRING1"/>
</dbReference>
<comment type="similarity">
    <text evidence="7">Belongs to the SPRING family.</text>
</comment>
<keyword evidence="5" id="KW-0472">Membrane</keyword>
<dbReference type="EMBL" id="JALJOT010000001">
    <property type="protein sequence ID" value="KAK9918118.1"/>
    <property type="molecule type" value="Genomic_DNA"/>
</dbReference>
<sequence>MSVLGNRSLRIRDIPTTLQGCNNTIQGRWHIADSQGMLCSRDNLRPDNGCCSAGEKYSCATPETGQWANTFEYCRNKCRTSSKSTVHENAYLSTFHHCFSSSGKPTTAAPPTPPIPESVTVVLGTMPVKQGVKQTQGQQMLPSM</sequence>
<dbReference type="Proteomes" id="UP001491310">
    <property type="component" value="Unassembled WGS sequence"/>
</dbReference>
<dbReference type="PANTHER" id="PTHR13481">
    <property type="entry name" value="SREBP REGULATING GENE PROTEIN"/>
    <property type="match status" value="1"/>
</dbReference>
<evidence type="ECO:0000256" key="4">
    <source>
        <dbReference type="ARBA" id="ARBA00023034"/>
    </source>
</evidence>
<keyword evidence="6" id="KW-0325">Glycoprotein</keyword>
<evidence type="ECO:0000256" key="8">
    <source>
        <dbReference type="ARBA" id="ARBA00023485"/>
    </source>
</evidence>
<comment type="caution">
    <text evidence="9">The sequence shown here is derived from an EMBL/GenBank/DDBJ whole genome shotgun (WGS) entry which is preliminary data.</text>
</comment>
<accession>A0ABR2Z1R9</accession>
<reference evidence="9 10" key="1">
    <citation type="journal article" date="2024" name="Nat. Commun.">
        <title>Phylogenomics reveals the evolutionary origins of lichenization in chlorophyte algae.</title>
        <authorList>
            <person name="Puginier C."/>
            <person name="Libourel C."/>
            <person name="Otte J."/>
            <person name="Skaloud P."/>
            <person name="Haon M."/>
            <person name="Grisel S."/>
            <person name="Petersen M."/>
            <person name="Berrin J.G."/>
            <person name="Delaux P.M."/>
            <person name="Dal Grande F."/>
            <person name="Keller J."/>
        </authorList>
    </citation>
    <scope>NUCLEOTIDE SEQUENCE [LARGE SCALE GENOMIC DNA]</scope>
    <source>
        <strain evidence="9 10">SAG 216-7</strain>
    </source>
</reference>
<evidence type="ECO:0000256" key="1">
    <source>
        <dbReference type="ARBA" id="ARBA00004194"/>
    </source>
</evidence>
<organism evidence="9 10">
    <name type="scientific">Coccomyxa subellipsoidea</name>
    <dbReference type="NCBI Taxonomy" id="248742"/>
    <lineage>
        <taxon>Eukaryota</taxon>
        <taxon>Viridiplantae</taxon>
        <taxon>Chlorophyta</taxon>
        <taxon>core chlorophytes</taxon>
        <taxon>Trebouxiophyceae</taxon>
        <taxon>Trebouxiophyceae incertae sedis</taxon>
        <taxon>Coccomyxaceae</taxon>
        <taxon>Coccomyxa</taxon>
    </lineage>
</organism>
<evidence type="ECO:0000313" key="9">
    <source>
        <dbReference type="EMBL" id="KAK9918118.1"/>
    </source>
</evidence>
<comment type="subcellular location">
    <subcellularLocation>
        <location evidence="1">Golgi apparatus membrane</location>
        <topology evidence="1">Single-pass membrane protein</topology>
    </subcellularLocation>
</comment>
<gene>
    <name evidence="9" type="ORF">WJX75_001411</name>
</gene>
<evidence type="ECO:0000256" key="5">
    <source>
        <dbReference type="ARBA" id="ARBA00023136"/>
    </source>
</evidence>
<evidence type="ECO:0000256" key="7">
    <source>
        <dbReference type="ARBA" id="ARBA00023461"/>
    </source>
</evidence>
<evidence type="ECO:0000256" key="3">
    <source>
        <dbReference type="ARBA" id="ARBA00022989"/>
    </source>
</evidence>
<keyword evidence="3" id="KW-1133">Transmembrane helix</keyword>
<dbReference type="Pfam" id="PF10218">
    <property type="entry name" value="SPRING1"/>
    <property type="match status" value="2"/>
</dbReference>
<protein>
    <recommendedName>
        <fullName evidence="8">SREBP regulating gene protein</fullName>
    </recommendedName>
</protein>
<keyword evidence="2" id="KW-0812">Transmembrane</keyword>